<keyword evidence="2 7" id="KW-0285">Flavoprotein</keyword>
<feature type="binding site" evidence="7">
    <location>
        <position position="251"/>
    </location>
    <ligand>
        <name>glyoxylate</name>
        <dbReference type="ChEBI" id="CHEBI:36655"/>
    </ligand>
</feature>
<dbReference type="GO" id="GO:0016491">
    <property type="term" value="F:oxidoreductase activity"/>
    <property type="evidence" value="ECO:0007669"/>
    <property type="project" value="UniProtKB-KW"/>
</dbReference>
<proteinExistence type="inferred from homology"/>
<name>W4LVW3_ENTF1</name>
<organism evidence="9 10">
    <name type="scientific">Entotheonella factor</name>
    <dbReference type="NCBI Taxonomy" id="1429438"/>
    <lineage>
        <taxon>Bacteria</taxon>
        <taxon>Pseudomonadati</taxon>
        <taxon>Nitrospinota/Tectimicrobiota group</taxon>
        <taxon>Candidatus Tectimicrobiota</taxon>
        <taxon>Candidatus Entotheonellia</taxon>
        <taxon>Candidatus Entotheonellales</taxon>
        <taxon>Candidatus Entotheonellaceae</taxon>
        <taxon>Candidatus Entotheonella</taxon>
    </lineage>
</organism>
<feature type="binding site" evidence="7">
    <location>
        <begin position="282"/>
        <end position="286"/>
    </location>
    <ligand>
        <name>FMN</name>
        <dbReference type="ChEBI" id="CHEBI:58210"/>
    </ligand>
</feature>
<accession>W4LVW3</accession>
<dbReference type="Gene3D" id="3.20.20.70">
    <property type="entry name" value="Aldolase class I"/>
    <property type="match status" value="1"/>
</dbReference>
<evidence type="ECO:0000259" key="8">
    <source>
        <dbReference type="PROSITE" id="PS51349"/>
    </source>
</evidence>
<feature type="domain" description="FMN hydroxy acid dehydrogenase" evidence="8">
    <location>
        <begin position="1"/>
        <end position="356"/>
    </location>
</feature>
<evidence type="ECO:0000313" key="10">
    <source>
        <dbReference type="Proteomes" id="UP000019141"/>
    </source>
</evidence>
<feature type="binding site" evidence="7">
    <location>
        <position position="27"/>
    </location>
    <ligand>
        <name>glyoxylate</name>
        <dbReference type="ChEBI" id="CHEBI:36655"/>
    </ligand>
</feature>
<dbReference type="PROSITE" id="PS51349">
    <property type="entry name" value="FMN_HYDROXY_ACID_DH_2"/>
    <property type="match status" value="1"/>
</dbReference>
<feature type="binding site" evidence="7">
    <location>
        <position position="227"/>
    </location>
    <ligand>
        <name>FMN</name>
        <dbReference type="ChEBI" id="CHEBI:58210"/>
    </ligand>
</feature>
<evidence type="ECO:0000256" key="3">
    <source>
        <dbReference type="ARBA" id="ARBA00022643"/>
    </source>
</evidence>
<evidence type="ECO:0000256" key="1">
    <source>
        <dbReference type="ARBA" id="ARBA00001917"/>
    </source>
</evidence>
<feature type="binding site" evidence="7">
    <location>
        <begin position="305"/>
        <end position="306"/>
    </location>
    <ligand>
        <name>FMN</name>
        <dbReference type="ChEBI" id="CHEBI:58210"/>
    </ligand>
</feature>
<dbReference type="InterPro" id="IPR013785">
    <property type="entry name" value="Aldolase_TIM"/>
</dbReference>
<dbReference type="HOGENOM" id="CLU_020639_0_0_7"/>
<dbReference type="PIRSF" id="PIRSF000138">
    <property type="entry name" value="Al-hdrx_acd_dh"/>
    <property type="match status" value="1"/>
</dbReference>
<dbReference type="GO" id="GO:0010181">
    <property type="term" value="F:FMN binding"/>
    <property type="evidence" value="ECO:0007669"/>
    <property type="project" value="InterPro"/>
</dbReference>
<feature type="binding site" evidence="7">
    <location>
        <position position="249"/>
    </location>
    <ligand>
        <name>FMN</name>
        <dbReference type="ChEBI" id="CHEBI:58210"/>
    </ligand>
</feature>
<evidence type="ECO:0000256" key="2">
    <source>
        <dbReference type="ARBA" id="ARBA00022630"/>
    </source>
</evidence>
<feature type="binding site" evidence="7">
    <location>
        <position position="131"/>
    </location>
    <ligand>
        <name>FMN</name>
        <dbReference type="ChEBI" id="CHEBI:58210"/>
    </ligand>
</feature>
<keyword evidence="4" id="KW-0560">Oxidoreductase</keyword>
<dbReference type="InterPro" id="IPR012133">
    <property type="entry name" value="Alpha-hydoxy_acid_DH_FMN"/>
</dbReference>
<dbReference type="PANTHER" id="PTHR10578">
    <property type="entry name" value="S -2-HYDROXY-ACID OXIDASE-RELATED"/>
    <property type="match status" value="1"/>
</dbReference>
<evidence type="ECO:0000256" key="6">
    <source>
        <dbReference type="PIRSR" id="PIRSR000138-1"/>
    </source>
</evidence>
<dbReference type="InterPro" id="IPR000262">
    <property type="entry name" value="FMN-dep_DH"/>
</dbReference>
<feature type="binding site" evidence="7">
    <location>
        <position position="254"/>
    </location>
    <ligand>
        <name>glyoxylate</name>
        <dbReference type="ChEBI" id="CHEBI:36655"/>
    </ligand>
</feature>
<keyword evidence="10" id="KW-1185">Reference proteome</keyword>
<keyword evidence="3 7" id="KW-0288">FMN</keyword>
<evidence type="ECO:0000256" key="4">
    <source>
        <dbReference type="ARBA" id="ARBA00023002"/>
    </source>
</evidence>
<dbReference type="InterPro" id="IPR008259">
    <property type="entry name" value="FMN_hydac_DH_AS"/>
</dbReference>
<comment type="caution">
    <text evidence="9">The sequence shown here is derived from an EMBL/GenBank/DDBJ whole genome shotgun (WGS) entry which is preliminary data.</text>
</comment>
<feature type="binding site" evidence="7">
    <location>
        <position position="110"/>
    </location>
    <ligand>
        <name>FMN</name>
        <dbReference type="ChEBI" id="CHEBI:58210"/>
    </ligand>
</feature>
<feature type="binding site" evidence="7">
    <location>
        <position position="168"/>
    </location>
    <ligand>
        <name>glyoxylate</name>
        <dbReference type="ChEBI" id="CHEBI:36655"/>
    </ligand>
</feature>
<reference evidence="9 10" key="1">
    <citation type="journal article" date="2014" name="Nature">
        <title>An environmental bacterial taxon with a large and distinct metabolic repertoire.</title>
        <authorList>
            <person name="Wilson M.C."/>
            <person name="Mori T."/>
            <person name="Ruckert C."/>
            <person name="Uria A.R."/>
            <person name="Helf M.J."/>
            <person name="Takada K."/>
            <person name="Gernert C."/>
            <person name="Steffens U.A."/>
            <person name="Heycke N."/>
            <person name="Schmitt S."/>
            <person name="Rinke C."/>
            <person name="Helfrich E.J."/>
            <person name="Brachmann A.O."/>
            <person name="Gurgui C."/>
            <person name="Wakimoto T."/>
            <person name="Kracht M."/>
            <person name="Crusemann M."/>
            <person name="Hentschel U."/>
            <person name="Abe I."/>
            <person name="Matsunaga S."/>
            <person name="Kalinowski J."/>
            <person name="Takeyama H."/>
            <person name="Piel J."/>
        </authorList>
    </citation>
    <scope>NUCLEOTIDE SEQUENCE [LARGE SCALE GENOMIC DNA]</scope>
    <source>
        <strain evidence="10">TSY1</strain>
    </source>
</reference>
<dbReference type="Proteomes" id="UP000019141">
    <property type="component" value="Unassembled WGS sequence"/>
</dbReference>
<dbReference type="CDD" id="cd02809">
    <property type="entry name" value="alpha_hydroxyacid_oxid_FMN"/>
    <property type="match status" value="1"/>
</dbReference>
<dbReference type="PROSITE" id="PS00557">
    <property type="entry name" value="FMN_HYDROXY_ACID_DH_1"/>
    <property type="match status" value="1"/>
</dbReference>
<protein>
    <recommendedName>
        <fullName evidence="8">FMN hydroxy acid dehydrogenase domain-containing protein</fullName>
    </recommendedName>
</protein>
<dbReference type="Pfam" id="PF01070">
    <property type="entry name" value="FMN_dh"/>
    <property type="match status" value="1"/>
</dbReference>
<dbReference type="EMBL" id="AZHW01000180">
    <property type="protein sequence ID" value="ETX02040.1"/>
    <property type="molecule type" value="Genomic_DNA"/>
</dbReference>
<feature type="binding site" evidence="7">
    <location>
        <position position="133"/>
    </location>
    <ligand>
        <name>glyoxylate</name>
        <dbReference type="ChEBI" id="CHEBI:36655"/>
    </ligand>
</feature>
<dbReference type="AlphaFoldDB" id="W4LVW3"/>
<sequence length="366" mass="39204">MDLTTLLTLTDFERASRALLDDAVWAYLAGGAGTEHSVRANVAAFDDVWLRPCVLGPTCTTLDTRVRLFDQTLTMPVLLAPTSPQRLFHEDAELAVTRSATAAGTVSIVSTDSHYPFPDIAKVGGKNCWFQLYTYGSRADVEATIAMAVEAGASALVVTVDAYHPARRISAWRASFRTPPYVDFGTLRALGILNGEVPANARLDRLPLTWDDLSWIRRQATVPLLIKGILSPEDARRCVDAGANGIIVSNHGGRQLDGVVPSLAALEPVASEVRRHCAVLVDGGIRSGVDVVKALALGADAVCIGRPYLWGLSVDGQAGVQAVLTLLQNEIENTLLQLGLATVSEVGPDCVAELRWSPVTGNRHFT</sequence>
<comment type="similarity">
    <text evidence="5">Belongs to the FMN-dependent alpha-hydroxy acid dehydrogenase family.</text>
</comment>
<gene>
    <name evidence="9" type="ORF">ETSY1_05065</name>
</gene>
<dbReference type="InterPro" id="IPR037396">
    <property type="entry name" value="FMN_HAD"/>
</dbReference>
<dbReference type="SUPFAM" id="SSF51395">
    <property type="entry name" value="FMN-linked oxidoreductases"/>
    <property type="match status" value="1"/>
</dbReference>
<feature type="active site" description="Proton acceptor" evidence="6">
    <location>
        <position position="251"/>
    </location>
</feature>
<evidence type="ECO:0000313" key="9">
    <source>
        <dbReference type="EMBL" id="ETX02040.1"/>
    </source>
</evidence>
<comment type="cofactor">
    <cofactor evidence="1">
        <name>FMN</name>
        <dbReference type="ChEBI" id="CHEBI:58210"/>
    </cofactor>
</comment>
<evidence type="ECO:0000256" key="7">
    <source>
        <dbReference type="PIRSR" id="PIRSR000138-2"/>
    </source>
</evidence>
<dbReference type="PATRIC" id="fig|1429438.4.peg.1159"/>
<feature type="binding site" evidence="7">
    <location>
        <position position="159"/>
    </location>
    <ligand>
        <name>FMN</name>
        <dbReference type="ChEBI" id="CHEBI:58210"/>
    </ligand>
</feature>
<evidence type="ECO:0000256" key="5">
    <source>
        <dbReference type="ARBA" id="ARBA00024042"/>
    </source>
</evidence>
<dbReference type="PANTHER" id="PTHR10578:SF107">
    <property type="entry name" value="2-HYDROXYACID OXIDASE 1"/>
    <property type="match status" value="1"/>
</dbReference>